<reference evidence="5" key="1">
    <citation type="journal article" date="2019" name="Int. J. Syst. Evol. Microbiol.">
        <title>The Global Catalogue of Microorganisms (GCM) 10K type strain sequencing project: providing services to taxonomists for standard genome sequencing and annotation.</title>
        <authorList>
            <consortium name="The Broad Institute Genomics Platform"/>
            <consortium name="The Broad Institute Genome Sequencing Center for Infectious Disease"/>
            <person name="Wu L."/>
            <person name="Ma J."/>
        </authorList>
    </citation>
    <scope>NUCLEOTIDE SEQUENCE [LARGE SCALE GENOMIC DNA]</scope>
    <source>
        <strain evidence="5">JCM 11882</strain>
    </source>
</reference>
<evidence type="ECO:0000256" key="1">
    <source>
        <dbReference type="SAM" id="MobiDB-lite"/>
    </source>
</evidence>
<feature type="compositionally biased region" description="Pro residues" evidence="1">
    <location>
        <begin position="14"/>
        <end position="28"/>
    </location>
</feature>
<keyword evidence="2" id="KW-0472">Membrane</keyword>
<organism evidence="4 5">
    <name type="scientific">Dietzia aurantiaca</name>
    <dbReference type="NCBI Taxonomy" id="983873"/>
    <lineage>
        <taxon>Bacteria</taxon>
        <taxon>Bacillati</taxon>
        <taxon>Actinomycetota</taxon>
        <taxon>Actinomycetes</taxon>
        <taxon>Mycobacteriales</taxon>
        <taxon>Dietziaceae</taxon>
        <taxon>Dietzia</taxon>
    </lineage>
</organism>
<gene>
    <name evidence="4" type="ORF">ACFO7U_12800</name>
</gene>
<feature type="transmembrane region" description="Helical" evidence="2">
    <location>
        <begin position="420"/>
        <end position="447"/>
    </location>
</feature>
<feature type="transmembrane region" description="Helical" evidence="2">
    <location>
        <begin position="74"/>
        <end position="92"/>
    </location>
</feature>
<dbReference type="Pfam" id="PF14067">
    <property type="entry name" value="LssY_C"/>
    <property type="match status" value="1"/>
</dbReference>
<feature type="compositionally biased region" description="Basic and acidic residues" evidence="1">
    <location>
        <begin position="518"/>
        <end position="527"/>
    </location>
</feature>
<feature type="transmembrane region" description="Helical" evidence="2">
    <location>
        <begin position="379"/>
        <end position="400"/>
    </location>
</feature>
<sequence length="527" mass="56993">MSTSERAGSAASPARPPAAPQAAPPSVPPSGVATPAGRRDLTSRPTSPPVYVSLPSKIRDDAVRRPLPGQLVDTVYFVFATVAAVWLAWRLMDDAWHRTWWSVTLLVPFWLLVAYLVLPRLQTLLTSVYVPGYFIARTRTSDGLLGDPVNLAVDGTARQIHEAMTACGWVLADDITLRSSWGIIASSVFRRSYPAAPVSPLRLFGRRQCLAYQQEVEGNAAQRHHVRFWRCPDGWLLPGGHRVQWLGAGTYDRAVGLSLFTLQVTHKIDADIDVERDYIVDSILYNVPESTVRVLENFSTGYHHRNGGGDQIHTDGDLPVIDLGAVEVADASAAELSAEVVRAARGYDDPQAEGGVASGDADRPADDTPPDPGHLPRPAALTAAVALVAVSVVILLILAVRDLVDGVDLDEFAGLEQSEVVPAMIALAVFIGAVYGAMGVLAVLTYLGYARPRVWLLAMAAVSTVSTEYGRLTTEAETDTFLGGYPALAVNVLIMLLLTSAATRTWSRRTARDRREHRRAERSGAPE</sequence>
<dbReference type="Proteomes" id="UP001595836">
    <property type="component" value="Unassembled WGS sequence"/>
</dbReference>
<evidence type="ECO:0000259" key="3">
    <source>
        <dbReference type="Pfam" id="PF14067"/>
    </source>
</evidence>
<proteinExistence type="predicted"/>
<keyword evidence="2" id="KW-0812">Transmembrane</keyword>
<feature type="transmembrane region" description="Helical" evidence="2">
    <location>
        <begin position="454"/>
        <end position="472"/>
    </location>
</feature>
<accession>A0ABV9PS74</accession>
<feature type="transmembrane region" description="Helical" evidence="2">
    <location>
        <begin position="98"/>
        <end position="118"/>
    </location>
</feature>
<feature type="region of interest" description="Disordered" evidence="1">
    <location>
        <begin position="508"/>
        <end position="527"/>
    </location>
</feature>
<name>A0ABV9PS74_9ACTN</name>
<feature type="compositionally biased region" description="Basic residues" evidence="1">
    <location>
        <begin position="508"/>
        <end position="517"/>
    </location>
</feature>
<feature type="transmembrane region" description="Helical" evidence="2">
    <location>
        <begin position="484"/>
        <end position="506"/>
    </location>
</feature>
<feature type="domain" description="LssY-like C-terminal" evidence="3">
    <location>
        <begin position="129"/>
        <end position="318"/>
    </location>
</feature>
<protein>
    <submittedName>
        <fullName evidence="4">LssY C-terminal domain-containing protein</fullName>
    </submittedName>
</protein>
<keyword evidence="5" id="KW-1185">Reference proteome</keyword>
<evidence type="ECO:0000256" key="2">
    <source>
        <dbReference type="SAM" id="Phobius"/>
    </source>
</evidence>
<feature type="compositionally biased region" description="Low complexity" evidence="1">
    <location>
        <begin position="1"/>
        <end position="13"/>
    </location>
</feature>
<dbReference type="InterPro" id="IPR025902">
    <property type="entry name" value="LssY-like-C_dom"/>
</dbReference>
<keyword evidence="2" id="KW-1133">Transmembrane helix</keyword>
<dbReference type="RefSeq" id="WP_344994790.1">
    <property type="nucleotide sequence ID" value="NZ_BAABCD010000047.1"/>
</dbReference>
<feature type="region of interest" description="Disordered" evidence="1">
    <location>
        <begin position="1"/>
        <end position="50"/>
    </location>
</feature>
<comment type="caution">
    <text evidence="4">The sequence shown here is derived from an EMBL/GenBank/DDBJ whole genome shotgun (WGS) entry which is preliminary data.</text>
</comment>
<evidence type="ECO:0000313" key="4">
    <source>
        <dbReference type="EMBL" id="MFC4755647.1"/>
    </source>
</evidence>
<evidence type="ECO:0000313" key="5">
    <source>
        <dbReference type="Proteomes" id="UP001595836"/>
    </source>
</evidence>
<feature type="region of interest" description="Disordered" evidence="1">
    <location>
        <begin position="349"/>
        <end position="375"/>
    </location>
</feature>
<dbReference type="EMBL" id="JBHSHP010000050">
    <property type="protein sequence ID" value="MFC4755647.1"/>
    <property type="molecule type" value="Genomic_DNA"/>
</dbReference>